<feature type="region of interest" description="Disordered" evidence="1">
    <location>
        <begin position="240"/>
        <end position="275"/>
    </location>
</feature>
<gene>
    <name evidence="2" type="ORF">ECPE_LOCUS15739</name>
</gene>
<dbReference type="AlphaFoldDB" id="A0A183B955"/>
<dbReference type="EMBL" id="UZAN01061610">
    <property type="protein sequence ID" value="VDP93011.1"/>
    <property type="molecule type" value="Genomic_DNA"/>
</dbReference>
<reference evidence="2 3" key="2">
    <citation type="submission" date="2018-11" db="EMBL/GenBank/DDBJ databases">
        <authorList>
            <consortium name="Pathogen Informatics"/>
        </authorList>
    </citation>
    <scope>NUCLEOTIDE SEQUENCE [LARGE SCALE GENOMIC DNA]</scope>
    <source>
        <strain evidence="2 3">Egypt</strain>
    </source>
</reference>
<dbReference type="WBParaSite" id="ECPE_0001578001-mRNA-1">
    <property type="protein sequence ID" value="ECPE_0001578001-mRNA-1"/>
    <property type="gene ID" value="ECPE_0001578001"/>
</dbReference>
<reference evidence="4" key="1">
    <citation type="submission" date="2016-06" db="UniProtKB">
        <authorList>
            <consortium name="WormBaseParasite"/>
        </authorList>
    </citation>
    <scope>IDENTIFICATION</scope>
</reference>
<feature type="region of interest" description="Disordered" evidence="1">
    <location>
        <begin position="150"/>
        <end position="199"/>
    </location>
</feature>
<sequence length="275" mass="30086">SASGSSSNTAYYCTLANPFTWVTPVGESAELSVVTSSSCPTTTTYHQVRNSDEAFELNQLFEPDDITQLNRGSESSQTVEYHNMVNCSDQYGLNEKIEVIELDASQFESELTDPAPNHAELSEMVAESEEQRTNKSIRRVVDAFESALENESLDQADSQSELVDLGSKESPDSSPLDIPVHSQMDDDPNTEPTSNEPTVENPHAQTVIEVVPSTFSPSAQLSLTDSDHLNKIVICSVRGSLQTPPVEISDSRNDPNSNALQERSSAEINDFQLSH</sequence>
<proteinExistence type="predicted"/>
<accession>A0A183B955</accession>
<feature type="compositionally biased region" description="Polar residues" evidence="1">
    <location>
        <begin position="254"/>
        <end position="275"/>
    </location>
</feature>
<keyword evidence="3" id="KW-1185">Reference proteome</keyword>
<evidence type="ECO:0000256" key="1">
    <source>
        <dbReference type="SAM" id="MobiDB-lite"/>
    </source>
</evidence>
<organism evidence="4">
    <name type="scientific">Echinostoma caproni</name>
    <dbReference type="NCBI Taxonomy" id="27848"/>
    <lineage>
        <taxon>Eukaryota</taxon>
        <taxon>Metazoa</taxon>
        <taxon>Spiralia</taxon>
        <taxon>Lophotrochozoa</taxon>
        <taxon>Platyhelminthes</taxon>
        <taxon>Trematoda</taxon>
        <taxon>Digenea</taxon>
        <taxon>Plagiorchiida</taxon>
        <taxon>Echinostomata</taxon>
        <taxon>Echinostomatoidea</taxon>
        <taxon>Echinostomatidae</taxon>
        <taxon>Echinostoma</taxon>
    </lineage>
</organism>
<evidence type="ECO:0000313" key="3">
    <source>
        <dbReference type="Proteomes" id="UP000272942"/>
    </source>
</evidence>
<evidence type="ECO:0000313" key="4">
    <source>
        <dbReference type="WBParaSite" id="ECPE_0001578001-mRNA-1"/>
    </source>
</evidence>
<protein>
    <submittedName>
        <fullName evidence="4">Ig-like domain-containing protein</fullName>
    </submittedName>
</protein>
<evidence type="ECO:0000313" key="2">
    <source>
        <dbReference type="EMBL" id="VDP93011.1"/>
    </source>
</evidence>
<name>A0A183B955_9TREM</name>
<dbReference type="Proteomes" id="UP000272942">
    <property type="component" value="Unassembled WGS sequence"/>
</dbReference>